<proteinExistence type="evidence at transcript level"/>
<accession>A0A0P6J3Z4</accession>
<reference evidence="1" key="1">
    <citation type="journal article" date="2016" name="PLoS ONE">
        <title>A Deep Insight into the Sialome of Male and Female Aedes aegypti Mosquitoes.</title>
        <authorList>
            <person name="Ribeiro J.M."/>
            <person name="Martin-Martin I."/>
            <person name="Arca B."/>
            <person name="Calvo E."/>
        </authorList>
    </citation>
    <scope>NUCLEOTIDE SEQUENCE</scope>
    <source>
        <strain evidence="1">Liverpool</strain>
        <tissue evidence="1">Salivary glands</tissue>
    </source>
</reference>
<dbReference type="AlphaFoldDB" id="A0A0P6J3Z4"/>
<feature type="non-terminal residue" evidence="1">
    <location>
        <position position="1"/>
    </location>
</feature>
<name>A0A0P6J3Z4_AEDAE</name>
<organism evidence="1">
    <name type="scientific">Aedes aegypti</name>
    <name type="common">Yellowfever mosquito</name>
    <name type="synonym">Culex aegypti</name>
    <dbReference type="NCBI Taxonomy" id="7159"/>
    <lineage>
        <taxon>Eukaryota</taxon>
        <taxon>Metazoa</taxon>
        <taxon>Ecdysozoa</taxon>
        <taxon>Arthropoda</taxon>
        <taxon>Hexapoda</taxon>
        <taxon>Insecta</taxon>
        <taxon>Pterygota</taxon>
        <taxon>Neoptera</taxon>
        <taxon>Endopterygota</taxon>
        <taxon>Diptera</taxon>
        <taxon>Nematocera</taxon>
        <taxon>Culicoidea</taxon>
        <taxon>Culicidae</taxon>
        <taxon>Culicinae</taxon>
        <taxon>Aedini</taxon>
        <taxon>Aedes</taxon>
        <taxon>Stegomyia</taxon>
    </lineage>
</organism>
<sequence>LPMDHFCICIPWCECPGKSRKFPLPKDSRLMGFESTTLSLVFSYIGVLVLSSEIQPSSNKLLFFRGILLQTQWLLTCLYFNKKFCIL</sequence>
<dbReference type="EMBL" id="GDUN01001094">
    <property type="protein sequence ID" value="JAN94825.1"/>
    <property type="molecule type" value="mRNA"/>
</dbReference>
<evidence type="ECO:0000313" key="1">
    <source>
        <dbReference type="EMBL" id="JAN94825.1"/>
    </source>
</evidence>
<protein>
    <submittedName>
        <fullName evidence="1">Uncharacterized protein</fullName>
    </submittedName>
</protein>